<dbReference type="GO" id="GO:0006869">
    <property type="term" value="P:lipid transport"/>
    <property type="evidence" value="ECO:0007669"/>
    <property type="project" value="InterPro"/>
</dbReference>
<dbReference type="GO" id="GO:0016020">
    <property type="term" value="C:membrane"/>
    <property type="evidence" value="ECO:0007669"/>
    <property type="project" value="TreeGrafter"/>
</dbReference>
<accession>A0A3Q3IJD8</accession>
<dbReference type="Ensembl" id="ENSMALT00000004974.1">
    <property type="protein sequence ID" value="ENSMALP00000004863.1"/>
    <property type="gene ID" value="ENSMALG00000003516.1"/>
</dbReference>
<dbReference type="AlphaFoldDB" id="A0A3Q3IJD8"/>
<dbReference type="Pfam" id="PF05461">
    <property type="entry name" value="ApoL"/>
    <property type="match status" value="1"/>
</dbReference>
<dbReference type="GO" id="GO:0008289">
    <property type="term" value="F:lipid binding"/>
    <property type="evidence" value="ECO:0007669"/>
    <property type="project" value="InterPro"/>
</dbReference>
<feature type="transmembrane region" description="Helical" evidence="2">
    <location>
        <begin position="50"/>
        <end position="70"/>
    </location>
</feature>
<dbReference type="STRING" id="43700.ENSMALP00000004863"/>
<name>A0A3Q3IJD8_MONAL</name>
<sequence>MKNTMETVVDLDVDLSEDDMQRMLCHINQLDEIRAVQLDRMRKGAKISSVAGSSVGAVGGVLSIIGLALIPVTAGLSLALTVTGIGMGITSGVNSIVTTLCLEEATSQPITDVETSEKNVAEEAVKVLCKVGSIGKKIDSAVNAASAFQMLKSENLVASAGQVVAQEANALRNVPRVASDIPDIGQAAVKGSLALTKSARAGLIALNALFIGMDIDSISLAKGSDTEVSQFIRARAALWSSEMDSWQKIHDSLSEGLLTSEKKQGVLETPFYVMMEKKKQIETETEMEIPSDEMVSWRHHFI</sequence>
<dbReference type="GO" id="GO:0005576">
    <property type="term" value="C:extracellular region"/>
    <property type="evidence" value="ECO:0007669"/>
    <property type="project" value="InterPro"/>
</dbReference>
<dbReference type="PANTHER" id="PTHR14096">
    <property type="entry name" value="APOLIPOPROTEIN L"/>
    <property type="match status" value="1"/>
</dbReference>
<dbReference type="PANTHER" id="PTHR14096:SF57">
    <property type="entry name" value="APOLIPOPROTEIN L4"/>
    <property type="match status" value="1"/>
</dbReference>
<keyword evidence="2" id="KW-0472">Membrane</keyword>
<dbReference type="Proteomes" id="UP000261600">
    <property type="component" value="Unplaced"/>
</dbReference>
<evidence type="ECO:0000256" key="2">
    <source>
        <dbReference type="SAM" id="Phobius"/>
    </source>
</evidence>
<evidence type="ECO:0000313" key="3">
    <source>
        <dbReference type="Ensembl" id="ENSMALP00000004863.1"/>
    </source>
</evidence>
<reference evidence="3" key="2">
    <citation type="submission" date="2025-09" db="UniProtKB">
        <authorList>
            <consortium name="Ensembl"/>
        </authorList>
    </citation>
    <scope>IDENTIFICATION</scope>
</reference>
<keyword evidence="2" id="KW-1133">Transmembrane helix</keyword>
<dbReference type="GO" id="GO:0042157">
    <property type="term" value="P:lipoprotein metabolic process"/>
    <property type="evidence" value="ECO:0007669"/>
    <property type="project" value="InterPro"/>
</dbReference>
<keyword evidence="2" id="KW-0812">Transmembrane</keyword>
<dbReference type="InterPro" id="IPR008405">
    <property type="entry name" value="ApoL"/>
</dbReference>
<protein>
    <submittedName>
        <fullName evidence="3">Uncharacterized protein</fullName>
    </submittedName>
</protein>
<proteinExistence type="inferred from homology"/>
<keyword evidence="4" id="KW-1185">Reference proteome</keyword>
<reference evidence="3" key="1">
    <citation type="submission" date="2025-08" db="UniProtKB">
        <authorList>
            <consortium name="Ensembl"/>
        </authorList>
    </citation>
    <scope>IDENTIFICATION</scope>
</reference>
<organism evidence="3 4">
    <name type="scientific">Monopterus albus</name>
    <name type="common">Swamp eel</name>
    <dbReference type="NCBI Taxonomy" id="43700"/>
    <lineage>
        <taxon>Eukaryota</taxon>
        <taxon>Metazoa</taxon>
        <taxon>Chordata</taxon>
        <taxon>Craniata</taxon>
        <taxon>Vertebrata</taxon>
        <taxon>Euteleostomi</taxon>
        <taxon>Actinopterygii</taxon>
        <taxon>Neopterygii</taxon>
        <taxon>Teleostei</taxon>
        <taxon>Neoteleostei</taxon>
        <taxon>Acanthomorphata</taxon>
        <taxon>Anabantaria</taxon>
        <taxon>Synbranchiformes</taxon>
        <taxon>Synbranchidae</taxon>
        <taxon>Monopterus</taxon>
    </lineage>
</organism>
<evidence type="ECO:0000313" key="4">
    <source>
        <dbReference type="Proteomes" id="UP000261600"/>
    </source>
</evidence>
<comment type="similarity">
    <text evidence="1">Belongs to the apolipoprotein L family.</text>
</comment>
<evidence type="ECO:0000256" key="1">
    <source>
        <dbReference type="ARBA" id="ARBA00010090"/>
    </source>
</evidence>